<dbReference type="SUPFAM" id="SSF46785">
    <property type="entry name" value="Winged helix' DNA-binding domain"/>
    <property type="match status" value="2"/>
</dbReference>
<feature type="region of interest" description="Disordered" evidence="7">
    <location>
        <begin position="1"/>
        <end position="32"/>
    </location>
</feature>
<dbReference type="OrthoDB" id="1110759at2759"/>
<dbReference type="GO" id="GO:0045910">
    <property type="term" value="P:negative regulation of DNA recombination"/>
    <property type="evidence" value="ECO:0007669"/>
    <property type="project" value="EnsemblFungi"/>
</dbReference>
<comment type="subcellular location">
    <subcellularLocation>
        <location evidence="2">Chromosome</location>
    </subcellularLocation>
    <subcellularLocation>
        <location evidence="1">Nucleus</location>
    </subcellularLocation>
</comment>
<dbReference type="EMBL" id="HE576754">
    <property type="protein sequence ID" value="CCC69136.1"/>
    <property type="molecule type" value="Genomic_DNA"/>
</dbReference>
<feature type="compositionally biased region" description="Basic and acidic residues" evidence="7">
    <location>
        <begin position="106"/>
        <end position="118"/>
    </location>
</feature>
<feature type="compositionally biased region" description="Low complexity" evidence="7">
    <location>
        <begin position="121"/>
        <end position="136"/>
    </location>
</feature>
<dbReference type="InterPro" id="IPR005818">
    <property type="entry name" value="Histone_H1/H5_H15"/>
</dbReference>
<dbReference type="PANTHER" id="PTHR11467">
    <property type="entry name" value="HISTONE H1"/>
    <property type="match status" value="1"/>
</dbReference>
<dbReference type="GO" id="GO:2000779">
    <property type="term" value="P:regulation of double-strand break repair"/>
    <property type="evidence" value="ECO:0007669"/>
    <property type="project" value="EnsemblFungi"/>
</dbReference>
<dbReference type="GeneID" id="96902720"/>
<keyword evidence="10" id="KW-1185">Reference proteome</keyword>
<dbReference type="GO" id="GO:0030261">
    <property type="term" value="P:chromosome condensation"/>
    <property type="evidence" value="ECO:0007669"/>
    <property type="project" value="EnsemblFungi"/>
</dbReference>
<dbReference type="Proteomes" id="UP000001640">
    <property type="component" value="Chromosome 3"/>
</dbReference>
<dbReference type="GO" id="GO:0043934">
    <property type="term" value="P:sporulation"/>
    <property type="evidence" value="ECO:0007669"/>
    <property type="project" value="EnsemblFungi"/>
</dbReference>
<dbReference type="GO" id="GO:0031492">
    <property type="term" value="F:nucleosomal DNA binding"/>
    <property type="evidence" value="ECO:0007669"/>
    <property type="project" value="TreeGrafter"/>
</dbReference>
<feature type="region of interest" description="Disordered" evidence="7">
    <location>
        <begin position="88"/>
        <end position="146"/>
    </location>
</feature>
<keyword evidence="5" id="KW-0238">DNA-binding</keyword>
<evidence type="ECO:0000313" key="9">
    <source>
        <dbReference type="EMBL" id="CCC69136.1"/>
    </source>
</evidence>
<dbReference type="GO" id="GO:0006334">
    <property type="term" value="P:nucleosome assembly"/>
    <property type="evidence" value="ECO:0007669"/>
    <property type="project" value="InterPro"/>
</dbReference>
<dbReference type="FunCoup" id="G0VCC7">
    <property type="interactions" value="570"/>
</dbReference>
<dbReference type="GO" id="GO:0042301">
    <property type="term" value="F:phosphate ion binding"/>
    <property type="evidence" value="ECO:0007669"/>
    <property type="project" value="EnsemblFungi"/>
</dbReference>
<dbReference type="InterPro" id="IPR036388">
    <property type="entry name" value="WH-like_DNA-bd_sf"/>
</dbReference>
<evidence type="ECO:0000256" key="6">
    <source>
        <dbReference type="ARBA" id="ARBA00023242"/>
    </source>
</evidence>
<reference key="2">
    <citation type="submission" date="2011-08" db="EMBL/GenBank/DDBJ databases">
        <title>Genome sequence of Naumovozyma castellii.</title>
        <authorList>
            <person name="Gordon J.L."/>
            <person name="Armisen D."/>
            <person name="Proux-Wera E."/>
            <person name="OhEigeartaigh S.S."/>
            <person name="Byrne K.P."/>
            <person name="Wolfe K.H."/>
        </authorList>
    </citation>
    <scope>NUCLEOTIDE SEQUENCE</scope>
    <source>
        <strain>Type strain:CBS 4309</strain>
    </source>
</reference>
<dbReference type="eggNOG" id="KOG4012">
    <property type="taxonomic scope" value="Eukaryota"/>
</dbReference>
<evidence type="ECO:0000313" key="10">
    <source>
        <dbReference type="Proteomes" id="UP000001640"/>
    </source>
</evidence>
<dbReference type="HOGENOM" id="CLU_069424_0_0_1"/>
<feature type="domain" description="H15" evidence="8">
    <location>
        <begin position="30"/>
        <end position="104"/>
    </location>
</feature>
<dbReference type="GO" id="GO:0097100">
    <property type="term" value="F:supercoiled DNA binding"/>
    <property type="evidence" value="ECO:0007669"/>
    <property type="project" value="EnsemblFungi"/>
</dbReference>
<organism evidence="9 10">
    <name type="scientific">Naumovozyma castellii</name>
    <name type="common">Yeast</name>
    <name type="synonym">Saccharomyces castellii</name>
    <dbReference type="NCBI Taxonomy" id="27288"/>
    <lineage>
        <taxon>Eukaryota</taxon>
        <taxon>Fungi</taxon>
        <taxon>Dikarya</taxon>
        <taxon>Ascomycota</taxon>
        <taxon>Saccharomycotina</taxon>
        <taxon>Saccharomycetes</taxon>
        <taxon>Saccharomycetales</taxon>
        <taxon>Saccharomycetaceae</taxon>
        <taxon>Naumovozyma</taxon>
    </lineage>
</organism>
<name>G0VCC7_NAUCA</name>
<sequence length="243" mass="26162">MPPKKSVTKKTTTAAKTARKPASKKVQDEPKKSFKELITEGLKELKSRKGTSRPALKKFIKEKYPTVAESSSFDHYFNSAIKRGVDAGEFDQPKGPSGTLKLAAPVKKEASPKVEAKPKKIAAATTTKKTASAGKVTKPKSKKTTTVKKAHASAAVAAAAALTYREMIIKSVLSLNEGKGSSRPALKKYIKDQFLKTDKINNKFDYLFNSALKKSVENGELQQPKGPAGIVKVSKKGKSAISA</sequence>
<evidence type="ECO:0000256" key="1">
    <source>
        <dbReference type="ARBA" id="ARBA00004123"/>
    </source>
</evidence>
<evidence type="ECO:0000256" key="3">
    <source>
        <dbReference type="ARBA" id="ARBA00020833"/>
    </source>
</evidence>
<feature type="compositionally biased region" description="Basic residues" evidence="7">
    <location>
        <begin position="137"/>
        <end position="146"/>
    </location>
</feature>
<evidence type="ECO:0000256" key="5">
    <source>
        <dbReference type="ARBA" id="ARBA00023125"/>
    </source>
</evidence>
<dbReference type="GO" id="GO:0005634">
    <property type="term" value="C:nucleus"/>
    <property type="evidence" value="ECO:0007669"/>
    <property type="project" value="UniProtKB-SubCell"/>
</dbReference>
<dbReference type="SMART" id="SM00526">
    <property type="entry name" value="H15"/>
    <property type="match status" value="2"/>
</dbReference>
<dbReference type="Gene3D" id="1.10.10.10">
    <property type="entry name" value="Winged helix-like DNA-binding domain superfamily/Winged helix DNA-binding domain"/>
    <property type="match status" value="2"/>
</dbReference>
<dbReference type="GO" id="GO:0000786">
    <property type="term" value="C:nucleosome"/>
    <property type="evidence" value="ECO:0007669"/>
    <property type="project" value="InterPro"/>
</dbReference>
<dbReference type="AlphaFoldDB" id="G0VCC7"/>
<dbReference type="RefSeq" id="XP_003675503.1">
    <property type="nucleotide sequence ID" value="XM_003675455.1"/>
</dbReference>
<dbReference type="GO" id="GO:0006355">
    <property type="term" value="P:regulation of DNA-templated transcription"/>
    <property type="evidence" value="ECO:0007669"/>
    <property type="project" value="EnsemblFungi"/>
</dbReference>
<evidence type="ECO:0000256" key="2">
    <source>
        <dbReference type="ARBA" id="ARBA00004286"/>
    </source>
</evidence>
<feature type="compositionally biased region" description="Basic residues" evidence="7">
    <location>
        <begin position="233"/>
        <end position="243"/>
    </location>
</feature>
<feature type="domain" description="H15" evidence="8">
    <location>
        <begin position="160"/>
        <end position="235"/>
    </location>
</feature>
<protein>
    <recommendedName>
        <fullName evidence="3">Histone H1</fullName>
    </recommendedName>
</protein>
<reference evidence="9 10" key="1">
    <citation type="journal article" date="2011" name="Proc. Natl. Acad. Sci. U.S.A.">
        <title>Evolutionary erosion of yeast sex chromosomes by mating-type switching accidents.</title>
        <authorList>
            <person name="Gordon J.L."/>
            <person name="Armisen D."/>
            <person name="Proux-Wera E."/>
            <person name="Oheigeartaigh S.S."/>
            <person name="Byrne K.P."/>
            <person name="Wolfe K.H."/>
        </authorList>
    </citation>
    <scope>NUCLEOTIDE SEQUENCE [LARGE SCALE GENOMIC DNA]</scope>
    <source>
        <strain evidence="10">ATCC 76901 / BCRC 22586 / CBS 4309 / NBRC 1992 / NRRL Y-12630</strain>
    </source>
</reference>
<dbReference type="InterPro" id="IPR036390">
    <property type="entry name" value="WH_DNA-bd_sf"/>
</dbReference>
<keyword evidence="6" id="KW-0539">Nucleus</keyword>
<evidence type="ECO:0000256" key="7">
    <source>
        <dbReference type="SAM" id="MobiDB-lite"/>
    </source>
</evidence>
<dbReference type="KEGG" id="ncs:NCAS_0C01460"/>
<dbReference type="OMA" id="ANHPKYT"/>
<feature type="region of interest" description="Disordered" evidence="7">
    <location>
        <begin position="219"/>
        <end position="243"/>
    </location>
</feature>
<dbReference type="STRING" id="1064592.G0VCC7"/>
<dbReference type="CDD" id="cd00073">
    <property type="entry name" value="H15"/>
    <property type="match status" value="2"/>
</dbReference>
<dbReference type="PANTHER" id="PTHR11467:SF36">
    <property type="entry name" value="HISTONE 24-RELATED"/>
    <property type="match status" value="1"/>
</dbReference>
<accession>G0VCC7</accession>
<evidence type="ECO:0000259" key="8">
    <source>
        <dbReference type="PROSITE" id="PS51504"/>
    </source>
</evidence>
<dbReference type="PROSITE" id="PS51504">
    <property type="entry name" value="H15"/>
    <property type="match status" value="2"/>
</dbReference>
<keyword evidence="4" id="KW-0158">Chromosome</keyword>
<gene>
    <name evidence="9" type="primary">NCAS0C01460</name>
    <name evidence="9" type="ordered locus">NCAS_0C01460</name>
</gene>
<evidence type="ECO:0000256" key="4">
    <source>
        <dbReference type="ARBA" id="ARBA00022454"/>
    </source>
</evidence>
<dbReference type="InParanoid" id="G0VCC7"/>
<dbReference type="Pfam" id="PF00538">
    <property type="entry name" value="Linker_histone"/>
    <property type="match status" value="2"/>
</dbReference>
<proteinExistence type="predicted"/>